<protein>
    <recommendedName>
        <fullName evidence="3">Dockerin domain-containing protein</fullName>
    </recommendedName>
</protein>
<evidence type="ECO:0000313" key="2">
    <source>
        <dbReference type="Proteomes" id="UP000317429"/>
    </source>
</evidence>
<evidence type="ECO:0000313" key="1">
    <source>
        <dbReference type="EMBL" id="QDU88572.1"/>
    </source>
</evidence>
<dbReference type="OrthoDB" id="7783360at2"/>
<keyword evidence="2" id="KW-1185">Reference proteome</keyword>
<reference evidence="1 2" key="1">
    <citation type="submission" date="2019-02" db="EMBL/GenBank/DDBJ databases">
        <title>Deep-cultivation of Planctomycetes and their phenomic and genomic characterization uncovers novel biology.</title>
        <authorList>
            <person name="Wiegand S."/>
            <person name="Jogler M."/>
            <person name="Boedeker C."/>
            <person name="Pinto D."/>
            <person name="Vollmers J."/>
            <person name="Rivas-Marin E."/>
            <person name="Kohn T."/>
            <person name="Peeters S.H."/>
            <person name="Heuer A."/>
            <person name="Rast P."/>
            <person name="Oberbeckmann S."/>
            <person name="Bunk B."/>
            <person name="Jeske O."/>
            <person name="Meyerdierks A."/>
            <person name="Storesund J.E."/>
            <person name="Kallscheuer N."/>
            <person name="Luecker S."/>
            <person name="Lage O.M."/>
            <person name="Pohl T."/>
            <person name="Merkel B.J."/>
            <person name="Hornburger P."/>
            <person name="Mueller R.-W."/>
            <person name="Bruemmer F."/>
            <person name="Labrenz M."/>
            <person name="Spormann A.M."/>
            <person name="Op den Camp H."/>
            <person name="Overmann J."/>
            <person name="Amann R."/>
            <person name="Jetten M.S.M."/>
            <person name="Mascher T."/>
            <person name="Medema M.H."/>
            <person name="Devos D.P."/>
            <person name="Kaster A.-K."/>
            <person name="Ovreas L."/>
            <person name="Rohde M."/>
            <person name="Galperin M.Y."/>
            <person name="Jogler C."/>
        </authorList>
    </citation>
    <scope>NUCLEOTIDE SEQUENCE [LARGE SCALE GENOMIC DNA]</scope>
    <source>
        <strain evidence="1 2">Pla175</strain>
    </source>
</reference>
<accession>A0A518DAS5</accession>
<dbReference type="AlphaFoldDB" id="A0A518DAS5"/>
<dbReference type="GO" id="GO:0000272">
    <property type="term" value="P:polysaccharide catabolic process"/>
    <property type="evidence" value="ECO:0007669"/>
    <property type="project" value="InterPro"/>
</dbReference>
<dbReference type="KEGG" id="pnd:Pla175_19500"/>
<name>A0A518DAS5_9BACT</name>
<dbReference type="PROSITE" id="PS00018">
    <property type="entry name" value="EF_HAND_1"/>
    <property type="match status" value="2"/>
</dbReference>
<dbReference type="Proteomes" id="UP000317429">
    <property type="component" value="Chromosome"/>
</dbReference>
<organism evidence="1 2">
    <name type="scientific">Pirellulimonas nuda</name>
    <dbReference type="NCBI Taxonomy" id="2528009"/>
    <lineage>
        <taxon>Bacteria</taxon>
        <taxon>Pseudomonadati</taxon>
        <taxon>Planctomycetota</taxon>
        <taxon>Planctomycetia</taxon>
        <taxon>Pirellulales</taxon>
        <taxon>Lacipirellulaceae</taxon>
        <taxon>Pirellulimonas</taxon>
    </lineage>
</organism>
<gene>
    <name evidence="1" type="ORF">Pla175_19500</name>
</gene>
<dbReference type="InterPro" id="IPR036439">
    <property type="entry name" value="Dockerin_dom_sf"/>
</dbReference>
<sequence>MTHRISSPWLLTLALCCVETLGQTTRVPVGLNLTGVNYYSRELPFIDLMKGAGWNNGTPFNYDGNMVVRDDGYPAQINSGSAYRLFDKPIGVAGGEYVLLYDGVGSVSITDGYNASSGRIHAPIVGADQKKRYTIRINATSPSDPVRNLRLVPAALESSYQAGEPSNPFRQEFLDSWSMMDGFRFMDWQDTNGNPISAWSERTLTTDSTQASDNGVAIEYQIALANQAGINPWFNVPHLADDNFVRSMAETIRDQANPALNIRVELSNEVWNGQFQQAQYAIQQGLVMEPSQEPWIAGQHWYAKRSAEVFQIFEEVFTRGGADPQGMQRLTRVIGSQAGNSSMIDRIMEYGDIAENVDAIAIAPYVQGVIRTSSTNPDAAQIKAWTSEQRWEWFRGQFDDAVARMERYAAKAQTYGVDLFAYEGGQHLVAHGVLNQDQQLVDIFSEMNREPEMRDLYRQMLEEWQRVGGKDFMLFSSTSAFGGFGSWGLKEYENQSIFDTPKLQGVLDYLAGTTPEPPPAPSGVVFSDNFELDPGASGGGGRVGSAGAWLQSDPSAWSAATVAGNTVALSSSNQPTSLTRTVDTTGMHEIAVQLTAFQEGAETYETLEDLSGLAPNWSDYLQIRFDLADGNGWQRLLLDHGAWQGQDQPASAAWASEAGAAAPVSTAVLALPSGAENNANLRVQIEVYGSKVSEVWRIDQVTVFGQPIVAIAGDYNGDGAVDAADYTVWRDTLGASLTPGTGADGDADGQIGPGDYQVWRQSIGAAAAAPAQAVQAPEPATWSMLAAFALLAWPGLRSVVVRPRIRT</sequence>
<proteinExistence type="predicted"/>
<dbReference type="SUPFAM" id="SSF63446">
    <property type="entry name" value="Type I dockerin domain"/>
    <property type="match status" value="1"/>
</dbReference>
<dbReference type="RefSeq" id="WP_145283628.1">
    <property type="nucleotide sequence ID" value="NZ_CP036291.1"/>
</dbReference>
<dbReference type="InterPro" id="IPR018247">
    <property type="entry name" value="EF_Hand_1_Ca_BS"/>
</dbReference>
<evidence type="ECO:0008006" key="3">
    <source>
        <dbReference type="Google" id="ProtNLM"/>
    </source>
</evidence>
<dbReference type="EMBL" id="CP036291">
    <property type="protein sequence ID" value="QDU88572.1"/>
    <property type="molecule type" value="Genomic_DNA"/>
</dbReference>